<sequence length="149" mass="17079">MKYTEKISNELNELLVKNYDARKGYLNAIDNVDSHTLKQFFERMATERGEFARELKNEILTYQETPKEAGSIAGAVHRNWITLKNLFSSNDEEAILDEVVRGEKASLESYANVMVDNELSKSIKTLLNKHTVAIKKTIKSIHKFEELVS</sequence>
<evidence type="ECO:0000259" key="1">
    <source>
        <dbReference type="Pfam" id="PF09537"/>
    </source>
</evidence>
<feature type="domain" description="DUF2383" evidence="1">
    <location>
        <begin position="7"/>
        <end position="114"/>
    </location>
</feature>
<dbReference type="InterPro" id="IPR019052">
    <property type="entry name" value="DUF2383"/>
</dbReference>
<reference evidence="3" key="1">
    <citation type="journal article" date="2019" name="Int. J. Syst. Evol. Microbiol.">
        <title>The Global Catalogue of Microorganisms (GCM) 10K type strain sequencing project: providing services to taxonomists for standard genome sequencing and annotation.</title>
        <authorList>
            <consortium name="The Broad Institute Genomics Platform"/>
            <consortium name="The Broad Institute Genome Sequencing Center for Infectious Disease"/>
            <person name="Wu L."/>
            <person name="Ma J."/>
        </authorList>
    </citation>
    <scope>NUCLEOTIDE SEQUENCE [LARGE SCALE GENOMIC DNA]</scope>
    <source>
        <strain evidence="3">JCM 17630</strain>
    </source>
</reference>
<comment type="caution">
    <text evidence="2">The sequence shown here is derived from an EMBL/GenBank/DDBJ whole genome shotgun (WGS) entry which is preliminary data.</text>
</comment>
<name>A0ABP8C338_9FLAO</name>
<gene>
    <name evidence="2" type="ORF">GCM10022291_08640</name>
</gene>
<evidence type="ECO:0000313" key="3">
    <source>
        <dbReference type="Proteomes" id="UP001501496"/>
    </source>
</evidence>
<keyword evidence="3" id="KW-1185">Reference proteome</keyword>
<proteinExistence type="predicted"/>
<evidence type="ECO:0000313" key="2">
    <source>
        <dbReference type="EMBL" id="GAA4232887.1"/>
    </source>
</evidence>
<protein>
    <recommendedName>
        <fullName evidence="1">DUF2383 domain-containing protein</fullName>
    </recommendedName>
</protein>
<dbReference type="SUPFAM" id="SSF47240">
    <property type="entry name" value="Ferritin-like"/>
    <property type="match status" value="1"/>
</dbReference>
<accession>A0ABP8C338</accession>
<dbReference type="PIRSF" id="PIRSF029477">
    <property type="entry name" value="UCP029477"/>
    <property type="match status" value="1"/>
</dbReference>
<dbReference type="Proteomes" id="UP001501496">
    <property type="component" value="Unassembled WGS sequence"/>
</dbReference>
<dbReference type="InterPro" id="IPR011971">
    <property type="entry name" value="CHP02284"/>
</dbReference>
<dbReference type="Pfam" id="PF09537">
    <property type="entry name" value="DUF2383"/>
    <property type="match status" value="1"/>
</dbReference>
<dbReference type="NCBIfam" id="TIGR02284">
    <property type="entry name" value="PA2169 family four-helix-bundle protein"/>
    <property type="match status" value="1"/>
</dbReference>
<dbReference type="InterPro" id="IPR016920">
    <property type="entry name" value="UCP029477"/>
</dbReference>
<dbReference type="RefSeq" id="WP_344786860.1">
    <property type="nucleotide sequence ID" value="NZ_BAABCA010000002.1"/>
</dbReference>
<dbReference type="Gene3D" id="1.20.1260.10">
    <property type="match status" value="1"/>
</dbReference>
<organism evidence="2 3">
    <name type="scientific">Postechiella marina</name>
    <dbReference type="NCBI Taxonomy" id="943941"/>
    <lineage>
        <taxon>Bacteria</taxon>
        <taxon>Pseudomonadati</taxon>
        <taxon>Bacteroidota</taxon>
        <taxon>Flavobacteriia</taxon>
        <taxon>Flavobacteriales</taxon>
        <taxon>Flavobacteriaceae</taxon>
        <taxon>Postechiella</taxon>
    </lineage>
</organism>
<dbReference type="InterPro" id="IPR009078">
    <property type="entry name" value="Ferritin-like_SF"/>
</dbReference>
<dbReference type="EMBL" id="BAABCA010000002">
    <property type="protein sequence ID" value="GAA4232887.1"/>
    <property type="molecule type" value="Genomic_DNA"/>
</dbReference>
<dbReference type="InterPro" id="IPR012347">
    <property type="entry name" value="Ferritin-like"/>
</dbReference>